<name>A0A8C7X5Z5_9TELE</name>
<dbReference type="GeneTree" id="ENSGT00910000144759"/>
<evidence type="ECO:0000313" key="3">
    <source>
        <dbReference type="Ensembl" id="ENSOSIP00000007943.1"/>
    </source>
</evidence>
<feature type="signal peptide" evidence="1">
    <location>
        <begin position="1"/>
        <end position="20"/>
    </location>
</feature>
<dbReference type="Gene3D" id="2.10.60.10">
    <property type="entry name" value="CD59"/>
    <property type="match status" value="1"/>
</dbReference>
<reference evidence="3" key="1">
    <citation type="submission" date="2025-08" db="UniProtKB">
        <authorList>
            <consortium name="Ensembl"/>
        </authorList>
    </citation>
    <scope>IDENTIFICATION</scope>
</reference>
<reference evidence="3" key="2">
    <citation type="submission" date="2025-09" db="UniProtKB">
        <authorList>
            <consortium name="Ensembl"/>
        </authorList>
    </citation>
    <scope>IDENTIFICATION</scope>
</reference>
<keyword evidence="1" id="KW-0732">Signal</keyword>
<dbReference type="SUPFAM" id="SSF57302">
    <property type="entry name" value="Snake toxin-like"/>
    <property type="match status" value="1"/>
</dbReference>
<dbReference type="InterPro" id="IPR016054">
    <property type="entry name" value="LY6_UPA_recep-like"/>
</dbReference>
<dbReference type="InterPro" id="IPR045860">
    <property type="entry name" value="Snake_toxin-like_sf"/>
</dbReference>
<organism evidence="3 4">
    <name type="scientific">Oryzias sinensis</name>
    <name type="common">Chinese medaka</name>
    <dbReference type="NCBI Taxonomy" id="183150"/>
    <lineage>
        <taxon>Eukaryota</taxon>
        <taxon>Metazoa</taxon>
        <taxon>Chordata</taxon>
        <taxon>Craniata</taxon>
        <taxon>Vertebrata</taxon>
        <taxon>Euteleostomi</taxon>
        <taxon>Actinopterygii</taxon>
        <taxon>Neopterygii</taxon>
        <taxon>Teleostei</taxon>
        <taxon>Neoteleostei</taxon>
        <taxon>Acanthomorphata</taxon>
        <taxon>Ovalentaria</taxon>
        <taxon>Atherinomorphae</taxon>
        <taxon>Beloniformes</taxon>
        <taxon>Adrianichthyidae</taxon>
        <taxon>Oryziinae</taxon>
        <taxon>Oryzias</taxon>
    </lineage>
</organism>
<dbReference type="Pfam" id="PF00021">
    <property type="entry name" value="UPAR_LY6"/>
    <property type="match status" value="1"/>
</dbReference>
<feature type="chain" id="PRO_5034814315" description="UPAR/Ly6 domain-containing protein" evidence="1">
    <location>
        <begin position="21"/>
        <end position="135"/>
    </location>
</feature>
<proteinExistence type="predicted"/>
<dbReference type="Proteomes" id="UP000694383">
    <property type="component" value="Unplaced"/>
</dbReference>
<dbReference type="Ensembl" id="ENSOSIT00000008484.1">
    <property type="protein sequence ID" value="ENSOSIP00000007943.1"/>
    <property type="gene ID" value="ENSOSIG00000005212.1"/>
</dbReference>
<dbReference type="CDD" id="cd00117">
    <property type="entry name" value="TFP"/>
    <property type="match status" value="1"/>
</dbReference>
<evidence type="ECO:0000259" key="2">
    <source>
        <dbReference type="Pfam" id="PF00021"/>
    </source>
</evidence>
<dbReference type="AlphaFoldDB" id="A0A8C7X5Z5"/>
<protein>
    <recommendedName>
        <fullName evidence="2">UPAR/Ly6 domain-containing protein</fullName>
    </recommendedName>
</protein>
<keyword evidence="4" id="KW-1185">Reference proteome</keyword>
<feature type="domain" description="UPAR/Ly6" evidence="2">
    <location>
        <begin position="20"/>
        <end position="105"/>
    </location>
</feature>
<accession>A0A8C7X5Z5</accession>
<sequence length="135" mass="14629">SKCCIKNFILFTVCFFPAESLVCNKCTFGLLGFCMNAENLTCPDATNVCYTLRTNFPSLKTFQGFNIQGCAPNNTGCGTFLSDTFLGVEYNTNYTCCNATDRCNTVQLNAAPSSKMALSAAIGASILAFMFRHSV</sequence>
<evidence type="ECO:0000256" key="1">
    <source>
        <dbReference type="SAM" id="SignalP"/>
    </source>
</evidence>
<evidence type="ECO:0000313" key="4">
    <source>
        <dbReference type="Proteomes" id="UP000694383"/>
    </source>
</evidence>